<evidence type="ECO:0000313" key="1">
    <source>
        <dbReference type="EMBL" id="MPN62945.1"/>
    </source>
</evidence>
<dbReference type="AlphaFoldDB" id="A0A645JGY7"/>
<accession>A0A645JGY7</accession>
<gene>
    <name evidence="1" type="ORF">SDC9_210698</name>
</gene>
<sequence>MAVEFAHLVEDDGAFEPLAGHRLDVGPILGVLFDVGINLGIHLGIAPESGLVGRGGIAAGARWR</sequence>
<proteinExistence type="predicted"/>
<reference evidence="1" key="1">
    <citation type="submission" date="2019-08" db="EMBL/GenBank/DDBJ databases">
        <authorList>
            <person name="Kucharzyk K."/>
            <person name="Murdoch R.W."/>
            <person name="Higgins S."/>
            <person name="Loffler F."/>
        </authorList>
    </citation>
    <scope>NUCLEOTIDE SEQUENCE</scope>
</reference>
<dbReference type="EMBL" id="VSSQ01141658">
    <property type="protein sequence ID" value="MPN62945.1"/>
    <property type="molecule type" value="Genomic_DNA"/>
</dbReference>
<protein>
    <submittedName>
        <fullName evidence="1">Uncharacterized protein</fullName>
    </submittedName>
</protein>
<name>A0A645JGY7_9ZZZZ</name>
<organism evidence="1">
    <name type="scientific">bioreactor metagenome</name>
    <dbReference type="NCBI Taxonomy" id="1076179"/>
    <lineage>
        <taxon>unclassified sequences</taxon>
        <taxon>metagenomes</taxon>
        <taxon>ecological metagenomes</taxon>
    </lineage>
</organism>
<comment type="caution">
    <text evidence="1">The sequence shown here is derived from an EMBL/GenBank/DDBJ whole genome shotgun (WGS) entry which is preliminary data.</text>
</comment>